<accession>A0A2M4B3K2</accession>
<evidence type="ECO:0000313" key="1">
    <source>
        <dbReference type="EMBL" id="MBW47398.1"/>
    </source>
</evidence>
<dbReference type="AlphaFoldDB" id="A0A2M4B3K2"/>
<dbReference type="EMBL" id="GGFK01014077">
    <property type="protein sequence ID" value="MBW47398.1"/>
    <property type="molecule type" value="Transcribed_RNA"/>
</dbReference>
<name>A0A2M4B3K2_9DIPT</name>
<proteinExistence type="predicted"/>
<organism evidence="1">
    <name type="scientific">Anopheles triannulatus</name>
    <dbReference type="NCBI Taxonomy" id="58253"/>
    <lineage>
        <taxon>Eukaryota</taxon>
        <taxon>Metazoa</taxon>
        <taxon>Ecdysozoa</taxon>
        <taxon>Arthropoda</taxon>
        <taxon>Hexapoda</taxon>
        <taxon>Insecta</taxon>
        <taxon>Pterygota</taxon>
        <taxon>Neoptera</taxon>
        <taxon>Endopterygota</taxon>
        <taxon>Diptera</taxon>
        <taxon>Nematocera</taxon>
        <taxon>Culicoidea</taxon>
        <taxon>Culicidae</taxon>
        <taxon>Anophelinae</taxon>
        <taxon>Anopheles</taxon>
    </lineage>
</organism>
<reference evidence="1" key="1">
    <citation type="submission" date="2018-01" db="EMBL/GenBank/DDBJ databases">
        <title>An insight into the sialome of Amazonian anophelines.</title>
        <authorList>
            <person name="Ribeiro J.M."/>
            <person name="Scarpassa V."/>
            <person name="Calvo E."/>
        </authorList>
    </citation>
    <scope>NUCLEOTIDE SEQUENCE</scope>
    <source>
        <tissue evidence="1">Salivary glands</tissue>
    </source>
</reference>
<sequence length="110" mass="12251">MRRTGTLLLSPSTTIGSAAGTIATRFVHLFAPIVHHALGILQHLLPPQLEEVVRIGIELQSILSIVPITVELIQRWWFVTSLVNLQHCRRHGGAGEDLLIEHGRTLERLL</sequence>
<protein>
    <submittedName>
        <fullName evidence="1">Putative secreted protein</fullName>
    </submittedName>
</protein>